<accession>A0A3F3J8Q7</accession>
<reference evidence="2" key="1">
    <citation type="submission" date="2016-09" db="EMBL/GenBank/DDBJ databases">
        <title>Whole genome sequencing of Salmonella enterica.</title>
        <authorList>
            <person name="Bell R."/>
        </authorList>
    </citation>
    <scope>NUCLEOTIDE SEQUENCE [LARGE SCALE GENOMIC DNA]</scope>
    <source>
        <strain evidence="2">CFSAN044929</strain>
    </source>
</reference>
<dbReference type="AlphaFoldDB" id="A0A3F3J8Q7"/>
<reference evidence="1" key="2">
    <citation type="submission" date="2018-07" db="EMBL/GenBank/DDBJ databases">
        <authorList>
            <consortium name="GenomeTrakr network: Whole genome sequencing for foodborne pathogen traceback"/>
        </authorList>
    </citation>
    <scope>NUCLEOTIDE SEQUENCE [LARGE SCALE GENOMIC DNA]</scope>
    <source>
        <strain evidence="1">CFSAN048114</strain>
    </source>
</reference>
<dbReference type="Proteomes" id="UP000866740">
    <property type="component" value="Unassembled WGS sequence"/>
</dbReference>
<comment type="caution">
    <text evidence="2">The sequence shown here is derived from an EMBL/GenBank/DDBJ whole genome shotgun (WGS) entry which is preliminary data.</text>
</comment>
<dbReference type="Proteomes" id="UP000839530">
    <property type="component" value="Unassembled WGS sequence"/>
</dbReference>
<gene>
    <name evidence="1" type="ORF">A7E06_17155</name>
    <name evidence="2" type="ORF">A7S51_15810</name>
</gene>
<evidence type="ECO:0000313" key="2">
    <source>
        <dbReference type="EMBL" id="OHJ51185.1"/>
    </source>
</evidence>
<sequence length="112" mass="12555">MNAKSLYIDLLVTDGDLTLNSASEPVLCDNRQSIGQDMIHALIESGLPYRLIAENSPTLRADLFTQMVILLEEDERLIPGTVFIDEERRGHLLVTADTYDFGPLSREISYAE</sequence>
<evidence type="ECO:0000313" key="1">
    <source>
        <dbReference type="EMBL" id="MIV45197.1"/>
    </source>
</evidence>
<proteinExistence type="predicted"/>
<dbReference type="InterPro" id="IPR019697">
    <property type="entry name" value="Phage_HP1_Orf28"/>
</dbReference>
<dbReference type="EMBL" id="MLTE01000010">
    <property type="protein sequence ID" value="OHJ51185.1"/>
    <property type="molecule type" value="Genomic_DNA"/>
</dbReference>
<dbReference type="EMBL" id="RSUV01000013">
    <property type="protein sequence ID" value="MIV45197.1"/>
    <property type="molecule type" value="Genomic_DNA"/>
</dbReference>
<name>A0A3F3J8Q7_SALER</name>
<dbReference type="RefSeq" id="WP_070802013.1">
    <property type="nucleotide sequence ID" value="NZ_MLTE01000010.1"/>
</dbReference>
<dbReference type="Pfam" id="PF10761">
    <property type="entry name" value="DUF2590"/>
    <property type="match status" value="1"/>
</dbReference>
<protein>
    <submittedName>
        <fullName evidence="1">DUF2590 family protein</fullName>
    </submittedName>
</protein>
<organism evidence="2">
    <name type="scientific">Salmonella enterica</name>
    <name type="common">Salmonella choleraesuis</name>
    <dbReference type="NCBI Taxonomy" id="28901"/>
    <lineage>
        <taxon>Bacteria</taxon>
        <taxon>Pseudomonadati</taxon>
        <taxon>Pseudomonadota</taxon>
        <taxon>Gammaproteobacteria</taxon>
        <taxon>Enterobacterales</taxon>
        <taxon>Enterobacteriaceae</taxon>
        <taxon>Salmonella</taxon>
    </lineage>
</organism>